<dbReference type="GO" id="GO:0032040">
    <property type="term" value="C:small-subunit processome"/>
    <property type="evidence" value="ECO:0007669"/>
    <property type="project" value="TreeGrafter"/>
</dbReference>
<dbReference type="InterPro" id="IPR036322">
    <property type="entry name" value="WD40_repeat_dom_sf"/>
</dbReference>
<dbReference type="GO" id="GO:0034455">
    <property type="term" value="C:t-UTP complex"/>
    <property type="evidence" value="ECO:0007669"/>
    <property type="project" value="TreeGrafter"/>
</dbReference>
<dbReference type="PANTHER" id="PTHR44163:SF1">
    <property type="entry name" value="U3 SMALL NUCLEOLAR RNA-ASSOCIATED PROTEIN 4 HOMOLOG"/>
    <property type="match status" value="1"/>
</dbReference>
<feature type="region of interest" description="Disordered" evidence="1">
    <location>
        <begin position="629"/>
        <end position="657"/>
    </location>
</feature>
<dbReference type="OrthoDB" id="8883818at2759"/>
<accession>A0A9P4IRR4</accession>
<dbReference type="Gene3D" id="2.130.10.10">
    <property type="entry name" value="YVTN repeat-like/Quinoprotein amine dehydrogenase"/>
    <property type="match status" value="3"/>
</dbReference>
<dbReference type="AlphaFoldDB" id="A0A9P4IRR4"/>
<dbReference type="SUPFAM" id="SSF50978">
    <property type="entry name" value="WD40 repeat-like"/>
    <property type="match status" value="2"/>
</dbReference>
<keyword evidence="2" id="KW-0687">Ribonucleoprotein</keyword>
<dbReference type="InterPro" id="IPR015943">
    <property type="entry name" value="WD40/YVTN_repeat-like_dom_sf"/>
</dbReference>
<keyword evidence="3" id="KW-1185">Reference proteome</keyword>
<gene>
    <name evidence="2" type="ORF">NA57DRAFT_72051</name>
</gene>
<dbReference type="GO" id="GO:0003723">
    <property type="term" value="F:RNA binding"/>
    <property type="evidence" value="ECO:0007669"/>
    <property type="project" value="TreeGrafter"/>
</dbReference>
<evidence type="ECO:0000313" key="2">
    <source>
        <dbReference type="EMBL" id="KAF2103066.1"/>
    </source>
</evidence>
<dbReference type="EMBL" id="ML978122">
    <property type="protein sequence ID" value="KAF2103066.1"/>
    <property type="molecule type" value="Genomic_DNA"/>
</dbReference>
<dbReference type="PANTHER" id="PTHR44163">
    <property type="entry name" value="U3 SMALL NUCLEOLAR RNA-ASSOCIATED PROTEIN 4 HOMOLOG"/>
    <property type="match status" value="1"/>
</dbReference>
<organism evidence="2 3">
    <name type="scientific">Rhizodiscina lignyota</name>
    <dbReference type="NCBI Taxonomy" id="1504668"/>
    <lineage>
        <taxon>Eukaryota</taxon>
        <taxon>Fungi</taxon>
        <taxon>Dikarya</taxon>
        <taxon>Ascomycota</taxon>
        <taxon>Pezizomycotina</taxon>
        <taxon>Dothideomycetes</taxon>
        <taxon>Pleosporomycetidae</taxon>
        <taxon>Aulographales</taxon>
        <taxon>Rhizodiscinaceae</taxon>
        <taxon>Rhizodiscina</taxon>
    </lineage>
</organism>
<feature type="region of interest" description="Disordered" evidence="1">
    <location>
        <begin position="575"/>
        <end position="594"/>
    </location>
</feature>
<sequence length="917" mass="102525">MDVHRSRFVPYPPSAIHALAFSQPSGNSKDTAREDTLRLAVGRANGDIEIWNPLKGTWFHETTFRGGKDRSVEGLAWIQEPDETEEDGSVTAGQLRLFSIGYSSSVTEWDLATGLPLRHSSGNASEVWCLAAQPRWEKKGPPRDGEFRGQNIIAGCADGTLALLSTASNDLAFQRYLTRPTKKQARCLCVTFQSRDIVVAGFADSAIRVFDIRNGSLVRQVSLGSGPTGGPKEILVWSVKCLPNGDIMSGDSTGEVRFFDSKHYSQLQRLSAHEADVMAVDVSRDGETAFSTGTDRRTVTYRLAAAKGGSKRRFWSRISHQRHHSHDVKALAAYDGKNMSIFASGGTDTDLYIHPIRGHGEEYSRSISGLPRNPPVSAAQASRLLVSWWDREVLIWKIHKDSRQLENHKLMAKVALKGEENIASVSLSANGKILAVATAAEVKMFRLQIRAIPPSQTLRIRKIETPKALQTRGARYVELSPDCKWLAVLKHNNDVQLCRLVHDEQGAVEVLPTVLNLERHPAQDVNSMFSSLSGNYERTITNMQFSYDSRVFVTSDLSGSIDSWVLKGHEDVTAPQVDVDDSASSDSDSDDDDEQAEITFLGQRWWHIESLHKIPKLESTPIILTFRPTLDEKKAPEPNGNPALHPTRHNPHPQPHDVPGGDYRLIVLTARHQLYEFDPLSGRITDWSQRNTTATLPAEFKKYRDRAMGAMWHVTPKWERLWLYGTSCVYMFDMSQDFESENGPAQTNGETEGDRHKKRKRPEVQRALQVGTSGAGSKKKESEVMGYGRKMRKLSTGADGKKPAWVKVEQETQSEEDDSDAVGEGLKPIRSDVDDSDEEEKVNDEDAVKERGPTKFWFTYKYRPILGIVPLSEQVDSGERDFKSRGQDGDVLEVVLIERPPWDLDLPPPFVGVHERD</sequence>
<evidence type="ECO:0000256" key="1">
    <source>
        <dbReference type="SAM" id="MobiDB-lite"/>
    </source>
</evidence>
<protein>
    <submittedName>
        <fullName evidence="2">Small nucleolar ribonucleoprotein-like protein complex subunit</fullName>
    </submittedName>
</protein>
<feature type="compositionally biased region" description="Acidic residues" evidence="1">
    <location>
        <begin position="834"/>
        <end position="843"/>
    </location>
</feature>
<dbReference type="InterPro" id="IPR046351">
    <property type="entry name" value="UTP4"/>
</dbReference>
<dbReference type="SMART" id="SM00320">
    <property type="entry name" value="WD40"/>
    <property type="match status" value="8"/>
</dbReference>
<feature type="compositionally biased region" description="Acidic residues" evidence="1">
    <location>
        <begin position="578"/>
        <end position="594"/>
    </location>
</feature>
<comment type="caution">
    <text evidence="2">The sequence shown here is derived from an EMBL/GenBank/DDBJ whole genome shotgun (WGS) entry which is preliminary data.</text>
</comment>
<dbReference type="GO" id="GO:0030686">
    <property type="term" value="C:90S preribosome"/>
    <property type="evidence" value="ECO:0007669"/>
    <property type="project" value="InterPro"/>
</dbReference>
<evidence type="ECO:0000313" key="3">
    <source>
        <dbReference type="Proteomes" id="UP000799772"/>
    </source>
</evidence>
<name>A0A9P4IRR4_9PEZI</name>
<feature type="compositionally biased region" description="Acidic residues" evidence="1">
    <location>
        <begin position="812"/>
        <end position="821"/>
    </location>
</feature>
<dbReference type="InterPro" id="IPR001680">
    <property type="entry name" value="WD40_rpt"/>
</dbReference>
<feature type="region of interest" description="Disordered" evidence="1">
    <location>
        <begin position="740"/>
        <end position="848"/>
    </location>
</feature>
<dbReference type="GO" id="GO:0000462">
    <property type="term" value="P:maturation of SSU-rRNA from tricistronic rRNA transcript (SSU-rRNA, 5.8S rRNA, LSU-rRNA)"/>
    <property type="evidence" value="ECO:0007669"/>
    <property type="project" value="InterPro"/>
</dbReference>
<dbReference type="Pfam" id="PF00400">
    <property type="entry name" value="WD40"/>
    <property type="match status" value="1"/>
</dbReference>
<dbReference type="Proteomes" id="UP000799772">
    <property type="component" value="Unassembled WGS sequence"/>
</dbReference>
<reference evidence="2" key="1">
    <citation type="journal article" date="2020" name="Stud. Mycol.">
        <title>101 Dothideomycetes genomes: a test case for predicting lifestyles and emergence of pathogens.</title>
        <authorList>
            <person name="Haridas S."/>
            <person name="Albert R."/>
            <person name="Binder M."/>
            <person name="Bloem J."/>
            <person name="Labutti K."/>
            <person name="Salamov A."/>
            <person name="Andreopoulos B."/>
            <person name="Baker S."/>
            <person name="Barry K."/>
            <person name="Bills G."/>
            <person name="Bluhm B."/>
            <person name="Cannon C."/>
            <person name="Castanera R."/>
            <person name="Culley D."/>
            <person name="Daum C."/>
            <person name="Ezra D."/>
            <person name="Gonzalez J."/>
            <person name="Henrissat B."/>
            <person name="Kuo A."/>
            <person name="Liang C."/>
            <person name="Lipzen A."/>
            <person name="Lutzoni F."/>
            <person name="Magnuson J."/>
            <person name="Mondo S."/>
            <person name="Nolan M."/>
            <person name="Ohm R."/>
            <person name="Pangilinan J."/>
            <person name="Park H.-J."/>
            <person name="Ramirez L."/>
            <person name="Alfaro M."/>
            <person name="Sun H."/>
            <person name="Tritt A."/>
            <person name="Yoshinaga Y."/>
            <person name="Zwiers L.-H."/>
            <person name="Turgeon B."/>
            <person name="Goodwin S."/>
            <person name="Spatafora J."/>
            <person name="Crous P."/>
            <person name="Grigoriev I."/>
        </authorList>
    </citation>
    <scope>NUCLEOTIDE SEQUENCE</scope>
    <source>
        <strain evidence="2">CBS 133067</strain>
    </source>
</reference>
<proteinExistence type="predicted"/>